<gene>
    <name evidence="5" type="ORF">chiPu_0025173</name>
</gene>
<accession>A0A401TFN1</accession>
<keyword evidence="3" id="KW-0176">Collagen</keyword>
<feature type="non-terminal residue" evidence="5">
    <location>
        <position position="83"/>
    </location>
</feature>
<sequence length="83" mass="9399">MEILKTLHYLSSLMQNIKNPLGTKEHPVRVCRDLLNCESQLSNDKYWIDPNLGCSSDTIEVFCNFNTGGQTCLHPVTTSKVTR</sequence>
<dbReference type="EMBL" id="BEZZ01053469">
    <property type="protein sequence ID" value="GCC41457.1"/>
    <property type="molecule type" value="Genomic_DNA"/>
</dbReference>
<comment type="caution">
    <text evidence="5">The sequence shown here is derived from an EMBL/GenBank/DDBJ whole genome shotgun (WGS) entry which is preliminary data.</text>
</comment>
<keyword evidence="6" id="KW-1185">Reference proteome</keyword>
<evidence type="ECO:0000313" key="5">
    <source>
        <dbReference type="EMBL" id="GCC41457.1"/>
    </source>
</evidence>
<evidence type="ECO:0000256" key="3">
    <source>
        <dbReference type="ARBA" id="ARBA00023119"/>
    </source>
</evidence>
<dbReference type="PROSITE" id="PS51461">
    <property type="entry name" value="NC1_FIB"/>
    <property type="match status" value="1"/>
</dbReference>
<dbReference type="Proteomes" id="UP000287033">
    <property type="component" value="Unassembled WGS sequence"/>
</dbReference>
<organism evidence="5 6">
    <name type="scientific">Chiloscyllium punctatum</name>
    <name type="common">Brownbanded bambooshark</name>
    <name type="synonym">Hemiscyllium punctatum</name>
    <dbReference type="NCBI Taxonomy" id="137246"/>
    <lineage>
        <taxon>Eukaryota</taxon>
        <taxon>Metazoa</taxon>
        <taxon>Chordata</taxon>
        <taxon>Craniata</taxon>
        <taxon>Vertebrata</taxon>
        <taxon>Chondrichthyes</taxon>
        <taxon>Elasmobranchii</taxon>
        <taxon>Galeomorphii</taxon>
        <taxon>Galeoidea</taxon>
        <taxon>Orectolobiformes</taxon>
        <taxon>Hemiscylliidae</taxon>
        <taxon>Chiloscyllium</taxon>
    </lineage>
</organism>
<evidence type="ECO:0000313" key="6">
    <source>
        <dbReference type="Proteomes" id="UP000287033"/>
    </source>
</evidence>
<name>A0A401TFN1_CHIPU</name>
<comment type="subcellular location">
    <subcellularLocation>
        <location evidence="1">Secreted</location>
    </subcellularLocation>
</comment>
<dbReference type="STRING" id="137246.A0A401TFN1"/>
<evidence type="ECO:0000259" key="4">
    <source>
        <dbReference type="PROSITE" id="PS51461"/>
    </source>
</evidence>
<dbReference type="AlphaFoldDB" id="A0A401TFN1"/>
<proteinExistence type="predicted"/>
<dbReference type="SMART" id="SM00038">
    <property type="entry name" value="COLFI"/>
    <property type="match status" value="1"/>
</dbReference>
<dbReference type="GO" id="GO:0005201">
    <property type="term" value="F:extracellular matrix structural constituent"/>
    <property type="evidence" value="ECO:0007669"/>
    <property type="project" value="InterPro"/>
</dbReference>
<evidence type="ECO:0000256" key="2">
    <source>
        <dbReference type="ARBA" id="ARBA00022525"/>
    </source>
</evidence>
<dbReference type="InterPro" id="IPR000885">
    <property type="entry name" value="Fib_collagen_C"/>
</dbReference>
<evidence type="ECO:0000256" key="1">
    <source>
        <dbReference type="ARBA" id="ARBA00004613"/>
    </source>
</evidence>
<dbReference type="OrthoDB" id="8939548at2759"/>
<keyword evidence="2" id="KW-0964">Secreted</keyword>
<dbReference type="Pfam" id="PF01410">
    <property type="entry name" value="COLFI"/>
    <property type="match status" value="1"/>
</dbReference>
<dbReference type="GO" id="GO:0005576">
    <property type="term" value="C:extracellular region"/>
    <property type="evidence" value="ECO:0007669"/>
    <property type="project" value="UniProtKB-SubCell"/>
</dbReference>
<dbReference type="GO" id="GO:0005581">
    <property type="term" value="C:collagen trimer"/>
    <property type="evidence" value="ECO:0007669"/>
    <property type="project" value="UniProtKB-KW"/>
</dbReference>
<protein>
    <recommendedName>
        <fullName evidence="4">Fibrillar collagen NC1 domain-containing protein</fullName>
    </recommendedName>
</protein>
<dbReference type="Gene3D" id="2.60.120.1000">
    <property type="match status" value="1"/>
</dbReference>
<feature type="domain" description="Fibrillar collagen NC1" evidence="4">
    <location>
        <begin position="1"/>
        <end position="83"/>
    </location>
</feature>
<reference evidence="5 6" key="1">
    <citation type="journal article" date="2018" name="Nat. Ecol. Evol.">
        <title>Shark genomes provide insights into elasmobranch evolution and the origin of vertebrates.</title>
        <authorList>
            <person name="Hara Y"/>
            <person name="Yamaguchi K"/>
            <person name="Onimaru K"/>
            <person name="Kadota M"/>
            <person name="Koyanagi M"/>
            <person name="Keeley SD"/>
            <person name="Tatsumi K"/>
            <person name="Tanaka K"/>
            <person name="Motone F"/>
            <person name="Kageyama Y"/>
            <person name="Nozu R"/>
            <person name="Adachi N"/>
            <person name="Nishimura O"/>
            <person name="Nakagawa R"/>
            <person name="Tanegashima C"/>
            <person name="Kiyatake I"/>
            <person name="Matsumoto R"/>
            <person name="Murakumo K"/>
            <person name="Nishida K"/>
            <person name="Terakita A"/>
            <person name="Kuratani S"/>
            <person name="Sato K"/>
            <person name="Hyodo S Kuraku.S."/>
        </authorList>
    </citation>
    <scope>NUCLEOTIDE SEQUENCE [LARGE SCALE GENOMIC DNA]</scope>
</reference>